<protein>
    <submittedName>
        <fullName evidence="1">3977_t:CDS:1</fullName>
    </submittedName>
</protein>
<name>A0ACA9P0G5_9GLOM</name>
<reference evidence="1" key="1">
    <citation type="submission" date="2021-06" db="EMBL/GenBank/DDBJ databases">
        <authorList>
            <person name="Kallberg Y."/>
            <person name="Tangrot J."/>
            <person name="Rosling A."/>
        </authorList>
    </citation>
    <scope>NUCLEOTIDE SEQUENCE</scope>
    <source>
        <strain evidence="1">AU212A</strain>
    </source>
</reference>
<gene>
    <name evidence="1" type="ORF">SCALOS_LOCUS9618</name>
</gene>
<evidence type="ECO:0000313" key="2">
    <source>
        <dbReference type="Proteomes" id="UP000789860"/>
    </source>
</evidence>
<feature type="non-terminal residue" evidence="1">
    <location>
        <position position="49"/>
    </location>
</feature>
<dbReference type="Proteomes" id="UP000789860">
    <property type="component" value="Unassembled WGS sequence"/>
</dbReference>
<comment type="caution">
    <text evidence="1">The sequence shown here is derived from an EMBL/GenBank/DDBJ whole genome shotgun (WGS) entry which is preliminary data.</text>
</comment>
<dbReference type="EMBL" id="CAJVPM010030881">
    <property type="protein sequence ID" value="CAG8677983.1"/>
    <property type="molecule type" value="Genomic_DNA"/>
</dbReference>
<evidence type="ECO:0000313" key="1">
    <source>
        <dbReference type="EMBL" id="CAG8677983.1"/>
    </source>
</evidence>
<feature type="non-terminal residue" evidence="1">
    <location>
        <position position="1"/>
    </location>
</feature>
<sequence length="49" mass="5707">NKYDEPNSLCCLVALSDFEDSELYFLQLQIVVKLKLYQVVAFSSRLLLH</sequence>
<organism evidence="1 2">
    <name type="scientific">Scutellospora calospora</name>
    <dbReference type="NCBI Taxonomy" id="85575"/>
    <lineage>
        <taxon>Eukaryota</taxon>
        <taxon>Fungi</taxon>
        <taxon>Fungi incertae sedis</taxon>
        <taxon>Mucoromycota</taxon>
        <taxon>Glomeromycotina</taxon>
        <taxon>Glomeromycetes</taxon>
        <taxon>Diversisporales</taxon>
        <taxon>Gigasporaceae</taxon>
        <taxon>Scutellospora</taxon>
    </lineage>
</organism>
<keyword evidence="2" id="KW-1185">Reference proteome</keyword>
<proteinExistence type="predicted"/>
<accession>A0ACA9P0G5</accession>